<gene>
    <name evidence="2" type="ORF">EURHEDRAFT_443454</name>
</gene>
<feature type="region of interest" description="Disordered" evidence="1">
    <location>
        <begin position="51"/>
        <end position="138"/>
    </location>
</feature>
<dbReference type="Proteomes" id="UP000019804">
    <property type="component" value="Unassembled WGS sequence"/>
</dbReference>
<feature type="compositionally biased region" description="Basic residues" evidence="1">
    <location>
        <begin position="268"/>
        <end position="282"/>
    </location>
</feature>
<dbReference type="OrthoDB" id="5425061at2759"/>
<feature type="compositionally biased region" description="Basic and acidic residues" evidence="1">
    <location>
        <begin position="1"/>
        <end position="17"/>
    </location>
</feature>
<dbReference type="AlphaFoldDB" id="A0A017S5C0"/>
<dbReference type="RefSeq" id="XP_040635820.1">
    <property type="nucleotide sequence ID" value="XM_040783482.1"/>
</dbReference>
<feature type="compositionally biased region" description="Basic residues" evidence="1">
    <location>
        <begin position="236"/>
        <end position="254"/>
    </location>
</feature>
<sequence>MFDLPEAKRVRRDEILSRESTSPSPSPQPETEYQDSHQRLAALLNFDVDAFAPEQTIAANAGPEPTETNHEQKEGEEGEDEEQEFEFRLFSAPKPSTATRTAQNEQKNEAGATQTQTQKLRIRVRSPTPGPADLSEGRFVNPFRGWQYYFTAPGLLSGSKESEDEDEEGKSRRRQFEDVAVTGEHMLNWASVQPWPGCHLPWRIIHLKRQHTKLPKDPSTPAPAIYITDPPTTRTPKSHKKPGKKRRIQLRKRVTAAETAKLADAEKRNRKNRERKIKRRQKAREQKAAAAIANGEDPDVVMAE</sequence>
<dbReference type="EMBL" id="KK088439">
    <property type="protein sequence ID" value="EYE92132.1"/>
    <property type="molecule type" value="Genomic_DNA"/>
</dbReference>
<organism evidence="2 3">
    <name type="scientific">Aspergillus ruber (strain CBS 135680)</name>
    <dbReference type="NCBI Taxonomy" id="1388766"/>
    <lineage>
        <taxon>Eukaryota</taxon>
        <taxon>Fungi</taxon>
        <taxon>Dikarya</taxon>
        <taxon>Ascomycota</taxon>
        <taxon>Pezizomycotina</taxon>
        <taxon>Eurotiomycetes</taxon>
        <taxon>Eurotiomycetidae</taxon>
        <taxon>Eurotiales</taxon>
        <taxon>Aspergillaceae</taxon>
        <taxon>Aspergillus</taxon>
        <taxon>Aspergillus subgen. Aspergillus</taxon>
    </lineage>
</organism>
<evidence type="ECO:0000313" key="3">
    <source>
        <dbReference type="Proteomes" id="UP000019804"/>
    </source>
</evidence>
<dbReference type="InterPro" id="IPR018555">
    <property type="entry name" value="C630.06c-like"/>
</dbReference>
<evidence type="ECO:0000256" key="1">
    <source>
        <dbReference type="SAM" id="MobiDB-lite"/>
    </source>
</evidence>
<reference evidence="3" key="1">
    <citation type="journal article" date="2014" name="Nat. Commun.">
        <title>Genomic adaptations of the halophilic Dead Sea filamentous fungus Eurotium rubrum.</title>
        <authorList>
            <person name="Kis-Papo T."/>
            <person name="Weig A.R."/>
            <person name="Riley R."/>
            <person name="Persoh D."/>
            <person name="Salamov A."/>
            <person name="Sun H."/>
            <person name="Lipzen A."/>
            <person name="Wasser S.P."/>
            <person name="Rambold G."/>
            <person name="Grigoriev I.V."/>
            <person name="Nevo E."/>
        </authorList>
    </citation>
    <scope>NUCLEOTIDE SEQUENCE [LARGE SCALE GENOMIC DNA]</scope>
    <source>
        <strain evidence="3">CBS 135680</strain>
    </source>
</reference>
<feature type="region of interest" description="Disordered" evidence="1">
    <location>
        <begin position="213"/>
        <end position="304"/>
    </location>
</feature>
<feature type="compositionally biased region" description="Polar residues" evidence="1">
    <location>
        <begin position="94"/>
        <end position="119"/>
    </location>
</feature>
<feature type="non-terminal residue" evidence="2">
    <location>
        <position position="304"/>
    </location>
</feature>
<feature type="region of interest" description="Disordered" evidence="1">
    <location>
        <begin position="154"/>
        <end position="176"/>
    </location>
</feature>
<keyword evidence="3" id="KW-1185">Reference proteome</keyword>
<dbReference type="HOGENOM" id="CLU_051875_0_0_1"/>
<dbReference type="STRING" id="1388766.A0A017S5C0"/>
<dbReference type="GeneID" id="63698606"/>
<name>A0A017S5C0_ASPRC</name>
<accession>A0A017S5C0</accession>
<protein>
    <submittedName>
        <fullName evidence="2">Uncharacterized protein</fullName>
    </submittedName>
</protein>
<feature type="region of interest" description="Disordered" evidence="1">
    <location>
        <begin position="1"/>
        <end position="39"/>
    </location>
</feature>
<evidence type="ECO:0000313" key="2">
    <source>
        <dbReference type="EMBL" id="EYE92132.1"/>
    </source>
</evidence>
<proteinExistence type="predicted"/>
<dbReference type="Pfam" id="PF09428">
    <property type="entry name" value="DUF2011"/>
    <property type="match status" value="1"/>
</dbReference>